<name>A0ABU0IXB4_9CAUL</name>
<dbReference type="EMBL" id="JAUSVS010000013">
    <property type="protein sequence ID" value="MDQ0466625.1"/>
    <property type="molecule type" value="Genomic_DNA"/>
</dbReference>
<organism evidence="2 3">
    <name type="scientific">Caulobacter ginsengisoli</name>
    <dbReference type="NCBI Taxonomy" id="400775"/>
    <lineage>
        <taxon>Bacteria</taxon>
        <taxon>Pseudomonadati</taxon>
        <taxon>Pseudomonadota</taxon>
        <taxon>Alphaproteobacteria</taxon>
        <taxon>Caulobacterales</taxon>
        <taxon>Caulobacteraceae</taxon>
        <taxon>Caulobacter</taxon>
    </lineage>
</organism>
<evidence type="ECO:0000313" key="2">
    <source>
        <dbReference type="EMBL" id="MDQ0466625.1"/>
    </source>
</evidence>
<evidence type="ECO:0008006" key="4">
    <source>
        <dbReference type="Google" id="ProtNLM"/>
    </source>
</evidence>
<evidence type="ECO:0000256" key="1">
    <source>
        <dbReference type="SAM" id="SignalP"/>
    </source>
</evidence>
<reference evidence="2 3" key="1">
    <citation type="submission" date="2023-07" db="EMBL/GenBank/DDBJ databases">
        <title>Genomic Encyclopedia of Type Strains, Phase IV (KMG-IV): sequencing the most valuable type-strain genomes for metagenomic binning, comparative biology and taxonomic classification.</title>
        <authorList>
            <person name="Goeker M."/>
        </authorList>
    </citation>
    <scope>NUCLEOTIDE SEQUENCE [LARGE SCALE GENOMIC DNA]</scope>
    <source>
        <strain evidence="2 3">DSM 18695</strain>
    </source>
</reference>
<protein>
    <recommendedName>
        <fullName evidence="4">Antifreeze glycopeptide polyprotein</fullName>
    </recommendedName>
</protein>
<dbReference type="Proteomes" id="UP001228905">
    <property type="component" value="Unassembled WGS sequence"/>
</dbReference>
<accession>A0ABU0IXB4</accession>
<sequence length="425" mass="42679">MRIRAPLLAAVLTAASLTATLAVSADQSRIETTPLSGLDLFSAGNPGLGADLWRGSSAEIARATIPAIGTKPLSPAARRLAIRLLSTGANAPEGAGSDPALAAARARALIALGEPAAANASVERAPNMAANEPLSQAAAEAALLVGDDARACAIGEALQSGRDGVYWLKLRAYCQAIANQPGASLTLTLALEKAKDPVYARLMAALVAGAGDPGAPSDRNGLERALSRRLNLPLPPAPHIDPIPPTTGMAGVDEVREAIALGDPQSAKASRAGLVQDAAAGLTANTLAMLDALIAAATGDNLGPTLDRLIERGDLGGPKSAAQPAAIILAALGGATSPDARAEFARFDVGKTAASPARLAALDRAAEAGLKGETALLVLSIAQDAGAAGPAPADRARIIQALRKVGLEVAARDFAVEGLMALSFK</sequence>
<comment type="caution">
    <text evidence="2">The sequence shown here is derived from an EMBL/GenBank/DDBJ whole genome shotgun (WGS) entry which is preliminary data.</text>
</comment>
<keyword evidence="3" id="KW-1185">Reference proteome</keyword>
<keyword evidence="1" id="KW-0732">Signal</keyword>
<dbReference type="RefSeq" id="WP_307352757.1">
    <property type="nucleotide sequence ID" value="NZ_JAUSVS010000013.1"/>
</dbReference>
<feature type="chain" id="PRO_5045370608" description="Antifreeze glycopeptide polyprotein" evidence="1">
    <location>
        <begin position="26"/>
        <end position="425"/>
    </location>
</feature>
<feature type="signal peptide" evidence="1">
    <location>
        <begin position="1"/>
        <end position="25"/>
    </location>
</feature>
<gene>
    <name evidence="2" type="ORF">QO010_004421</name>
</gene>
<proteinExistence type="predicted"/>
<evidence type="ECO:0000313" key="3">
    <source>
        <dbReference type="Proteomes" id="UP001228905"/>
    </source>
</evidence>